<evidence type="ECO:0000313" key="2">
    <source>
        <dbReference type="EMBL" id="VTY06909.1"/>
    </source>
</evidence>
<feature type="region of interest" description="Disordered" evidence="1">
    <location>
        <begin position="518"/>
        <end position="546"/>
    </location>
</feature>
<feature type="region of interest" description="Disordered" evidence="1">
    <location>
        <begin position="32"/>
        <end position="55"/>
    </location>
</feature>
<dbReference type="AlphaFoldDB" id="A0A9X9QYN3"/>
<protein>
    <submittedName>
        <fullName evidence="2">Toxin CdiA</fullName>
    </submittedName>
</protein>
<proteinExistence type="predicted"/>
<sequence>MGIGAGYGGSLKGSDGFNQSAFGRASQTAGQNMNKGFNYSPTLPQHESGNSQGYTRSVLSEGNITIGGKKTSARALGIHTDSATAHHGADSVPDLQNLLDKQQTVAQSTAAIHSAVGTYRGNRAKAAAEELEKQQAAHEGSLKERNDGSYEHYLSLSDAQRQQEMLAHSPAYAQAYQEARSWGIGGSKSRALSAAETLITGALGGQGDLQLAANTLAPYAAAAIGKRFGHGEHKNEAAQAIGHFMLGAALAYANGADPLAGGSAAVAAERAAEYLAKQYDDGKTAIDPITGKFNPNLLPEHIKEEIKAQTGAVASVVGAAGGSLNGTNGANTNALFNAQVGGVLGQNAVENNALNRLDGFTPGERSLRARADKIYQNNPKGKDLYIRSYEAYELEASYLAAKEIVVGTWEGIRHPWDNTIVPLAEAVSSPVQTVNKVVMSYENWKAVRDEAYINDPQLAGRMDAMFDARVGTNAAFMVVSGGTASAIVRSSAAAKVVNSAGNLSKIVRKAEAPSGKAVPVGEARIPSSPKVQKVTPDTVRSTSGGTANAATYPKLINQLNEQNLKNIAAQDSRLASAINDWKTMQPNRKGEINFGIGSGTAKEADKLGKIWVGDGAKPVNSSSCPGCLLSADGTRLYRPPTIKTNTSKAFNPTGVQANFVIRNSDGKTLTNGHLNIK</sequence>
<evidence type="ECO:0000313" key="3">
    <source>
        <dbReference type="Proteomes" id="UP000626795"/>
    </source>
</evidence>
<dbReference type="Proteomes" id="UP000626795">
    <property type="component" value="Unassembled WGS sequence"/>
</dbReference>
<keyword evidence="3" id="KW-1185">Reference proteome</keyword>
<name>A0A9X9QYN3_NEISU</name>
<organism evidence="2 3">
    <name type="scientific">Neisseria subflava</name>
    <dbReference type="NCBI Taxonomy" id="28449"/>
    <lineage>
        <taxon>Bacteria</taxon>
        <taxon>Pseudomonadati</taxon>
        <taxon>Pseudomonadota</taxon>
        <taxon>Betaproteobacteria</taxon>
        <taxon>Neisseriales</taxon>
        <taxon>Neisseriaceae</taxon>
        <taxon>Neisseria</taxon>
    </lineage>
</organism>
<dbReference type="EMBL" id="CABFLZ010000025">
    <property type="protein sequence ID" value="VTY06909.1"/>
    <property type="molecule type" value="Genomic_DNA"/>
</dbReference>
<accession>A0A9X9QYN3</accession>
<evidence type="ECO:0000256" key="1">
    <source>
        <dbReference type="SAM" id="MobiDB-lite"/>
    </source>
</evidence>
<reference evidence="2" key="1">
    <citation type="submission" date="2019-05" db="EMBL/GenBank/DDBJ databases">
        <authorList>
            <person name="Hibberd M."/>
        </authorList>
    </citation>
    <scope>NUCLEOTIDE SEQUENCE</scope>
    <source>
        <strain evidence="2">Neisseria_subflava_BgEED23</strain>
    </source>
</reference>
<gene>
    <name evidence="2" type="primary">cdiA</name>
    <name evidence="2" type="ORF">ONOEEDHL_02186</name>
</gene>
<comment type="caution">
    <text evidence="2">The sequence shown here is derived from an EMBL/GenBank/DDBJ whole genome shotgun (WGS) entry which is preliminary data.</text>
</comment>